<reference evidence="3" key="1">
    <citation type="submission" date="2022-10" db="EMBL/GenBank/DDBJ databases">
        <title>Tapping the CABI collections for fungal endophytes: first genome assemblies for Collariella, Neodidymelliopsis, Ascochyta clinopodiicola, Didymella pomorum, Didymosphaeria variabile, Neocosmospora piperis and Neocucurbitaria cava.</title>
        <authorList>
            <person name="Hill R."/>
        </authorList>
    </citation>
    <scope>NUCLEOTIDE SEQUENCE</scope>
    <source>
        <strain evidence="3">IMI 356815</strain>
    </source>
</reference>
<evidence type="ECO:0000256" key="1">
    <source>
        <dbReference type="ARBA" id="ARBA00006484"/>
    </source>
</evidence>
<dbReference type="InterPro" id="IPR036291">
    <property type="entry name" value="NAD(P)-bd_dom_sf"/>
</dbReference>
<keyword evidence="2" id="KW-0560">Oxidoreductase</keyword>
<evidence type="ECO:0000256" key="2">
    <source>
        <dbReference type="ARBA" id="ARBA00023002"/>
    </source>
</evidence>
<dbReference type="GO" id="GO:0016491">
    <property type="term" value="F:oxidoreductase activity"/>
    <property type="evidence" value="ECO:0007669"/>
    <property type="project" value="UniProtKB-KW"/>
</dbReference>
<dbReference type="PANTHER" id="PTHR42901:SF1">
    <property type="entry name" value="ALCOHOL DEHYDROGENASE"/>
    <property type="match status" value="1"/>
</dbReference>
<dbReference type="SUPFAM" id="SSF51735">
    <property type="entry name" value="NAD(P)-binding Rossmann-fold domains"/>
    <property type="match status" value="1"/>
</dbReference>
<evidence type="ECO:0000313" key="4">
    <source>
        <dbReference type="Proteomes" id="UP001140513"/>
    </source>
</evidence>
<name>A0A9W9C921_9PLEO</name>
<dbReference type="InterPro" id="IPR002347">
    <property type="entry name" value="SDR_fam"/>
</dbReference>
<organism evidence="3 4">
    <name type="scientific">Didymosphaeria variabile</name>
    <dbReference type="NCBI Taxonomy" id="1932322"/>
    <lineage>
        <taxon>Eukaryota</taxon>
        <taxon>Fungi</taxon>
        <taxon>Dikarya</taxon>
        <taxon>Ascomycota</taxon>
        <taxon>Pezizomycotina</taxon>
        <taxon>Dothideomycetes</taxon>
        <taxon>Pleosporomycetidae</taxon>
        <taxon>Pleosporales</taxon>
        <taxon>Massarineae</taxon>
        <taxon>Didymosphaeriaceae</taxon>
        <taxon>Didymosphaeria</taxon>
    </lineage>
</organism>
<comment type="caution">
    <text evidence="3">The sequence shown here is derived from an EMBL/GenBank/DDBJ whole genome shotgun (WGS) entry which is preliminary data.</text>
</comment>
<proteinExistence type="inferred from homology"/>
<dbReference type="GeneID" id="80912465"/>
<gene>
    <name evidence="3" type="ORF">N0V89_008935</name>
</gene>
<dbReference type="EMBL" id="JAPEUX010000006">
    <property type="protein sequence ID" value="KAJ4350314.1"/>
    <property type="molecule type" value="Genomic_DNA"/>
</dbReference>
<sequence>MDPSKMKAAFMELMETDFTPTVHTSVYPAISPTRPELSQSGRVVLITGGGSGVGKAIAENFVLASASHVAIVGRRLEVLQATAAELKNSAAAAGSSCEMLTYQGDITSKSDVNSIFDDLASKRLAVDVLVMNAAKIGDFTPLMELGMDELWTFIETNVKAPMILAERFLKQNPKKKKASDLPGAFAVWAASEEAAFVHNRIVWAAWDVEEWARGDVRKLIEEDDNYLRIGVGGFALGKRAKGH</sequence>
<dbReference type="RefSeq" id="XP_056069244.1">
    <property type="nucleotide sequence ID" value="XM_056217688.1"/>
</dbReference>
<evidence type="ECO:0000313" key="3">
    <source>
        <dbReference type="EMBL" id="KAJ4350314.1"/>
    </source>
</evidence>
<protein>
    <recommendedName>
        <fullName evidence="5">NAD(P)-binding protein</fullName>
    </recommendedName>
</protein>
<keyword evidence="4" id="KW-1185">Reference proteome</keyword>
<dbReference type="Gene3D" id="3.40.50.720">
    <property type="entry name" value="NAD(P)-binding Rossmann-like Domain"/>
    <property type="match status" value="1"/>
</dbReference>
<dbReference type="CDD" id="cd05233">
    <property type="entry name" value="SDR_c"/>
    <property type="match status" value="1"/>
</dbReference>
<dbReference type="PANTHER" id="PTHR42901">
    <property type="entry name" value="ALCOHOL DEHYDROGENASE"/>
    <property type="match status" value="1"/>
</dbReference>
<dbReference type="Proteomes" id="UP001140513">
    <property type="component" value="Unassembled WGS sequence"/>
</dbReference>
<dbReference type="OrthoDB" id="1933717at2759"/>
<comment type="similarity">
    <text evidence="1">Belongs to the short-chain dehydrogenases/reductases (SDR) family.</text>
</comment>
<dbReference type="AlphaFoldDB" id="A0A9W9C921"/>
<evidence type="ECO:0008006" key="5">
    <source>
        <dbReference type="Google" id="ProtNLM"/>
    </source>
</evidence>
<dbReference type="Pfam" id="PF00106">
    <property type="entry name" value="adh_short"/>
    <property type="match status" value="1"/>
</dbReference>
<accession>A0A9W9C921</accession>
<dbReference type="PRINTS" id="PR00081">
    <property type="entry name" value="GDHRDH"/>
</dbReference>